<evidence type="ECO:0000259" key="2">
    <source>
        <dbReference type="Pfam" id="PF24750"/>
    </source>
</evidence>
<name>A0AAV0QPM2_9ROSI</name>
<accession>A0AAV0QPM2</accession>
<feature type="region of interest" description="Disordered" evidence="1">
    <location>
        <begin position="1"/>
        <end position="20"/>
    </location>
</feature>
<dbReference type="InterPro" id="IPR056592">
    <property type="entry name" value="Beta-prop_At3g26010-like"/>
</dbReference>
<dbReference type="InterPro" id="IPR055290">
    <property type="entry name" value="At3g26010-like"/>
</dbReference>
<protein>
    <recommendedName>
        <fullName evidence="2">F-box protein At3g26010-like beta-propeller domain-containing protein</fullName>
    </recommendedName>
</protein>
<dbReference type="InterPro" id="IPR036047">
    <property type="entry name" value="F-box-like_dom_sf"/>
</dbReference>
<comment type="caution">
    <text evidence="3">The sequence shown here is derived from an EMBL/GenBank/DDBJ whole genome shotgun (WGS) entry which is preliminary data.</text>
</comment>
<gene>
    <name evidence="3" type="ORF">LITE_LOCUS44119</name>
</gene>
<proteinExistence type="predicted"/>
<dbReference type="PANTHER" id="PTHR35546">
    <property type="entry name" value="F-BOX PROTEIN INTERACTION DOMAIN PROTEIN-RELATED"/>
    <property type="match status" value="1"/>
</dbReference>
<organism evidence="3 4">
    <name type="scientific">Linum tenue</name>
    <dbReference type="NCBI Taxonomy" id="586396"/>
    <lineage>
        <taxon>Eukaryota</taxon>
        <taxon>Viridiplantae</taxon>
        <taxon>Streptophyta</taxon>
        <taxon>Embryophyta</taxon>
        <taxon>Tracheophyta</taxon>
        <taxon>Spermatophyta</taxon>
        <taxon>Magnoliopsida</taxon>
        <taxon>eudicotyledons</taxon>
        <taxon>Gunneridae</taxon>
        <taxon>Pentapetalae</taxon>
        <taxon>rosids</taxon>
        <taxon>fabids</taxon>
        <taxon>Malpighiales</taxon>
        <taxon>Linaceae</taxon>
        <taxon>Linum</taxon>
    </lineage>
</organism>
<dbReference type="AlphaFoldDB" id="A0AAV0QPM2"/>
<dbReference type="PANTHER" id="PTHR35546:SF130">
    <property type="entry name" value="EXPRESSED PROTEIN"/>
    <property type="match status" value="1"/>
</dbReference>
<reference evidence="3" key="1">
    <citation type="submission" date="2022-08" db="EMBL/GenBank/DDBJ databases">
        <authorList>
            <person name="Gutierrez-Valencia J."/>
        </authorList>
    </citation>
    <scope>NUCLEOTIDE SEQUENCE</scope>
</reference>
<dbReference type="EMBL" id="CAMGYJ010000010">
    <property type="protein sequence ID" value="CAI0546816.1"/>
    <property type="molecule type" value="Genomic_DNA"/>
</dbReference>
<dbReference type="Pfam" id="PF24750">
    <property type="entry name" value="b-prop_At3g26010-like"/>
    <property type="match status" value="1"/>
</dbReference>
<feature type="domain" description="F-box protein At3g26010-like beta-propeller" evidence="2">
    <location>
        <begin position="127"/>
        <end position="353"/>
    </location>
</feature>
<keyword evidence="4" id="KW-1185">Reference proteome</keyword>
<evidence type="ECO:0000313" key="4">
    <source>
        <dbReference type="Proteomes" id="UP001154282"/>
    </source>
</evidence>
<evidence type="ECO:0000256" key="1">
    <source>
        <dbReference type="SAM" id="MobiDB-lite"/>
    </source>
</evidence>
<sequence>MIRSSGLANPHPPPPPTTINKLGDDLLVEILIRGLPNPRSACSSKLVCKRWSSLISGPRFNRRFVSHGRETNPPMMPDDPLELLRIIRGFLPPMPHGVVDTLRVSDCNKDLVLCGFCDVGKDYEKDERSRSYLVCNPFTKQWIALPLAPRVSSRSYGEQAGLVCEPIISHKLDLGDDDGEAFVYFEYRFRVVRTYIDVYVGSKADVFCSETGEWTKEALFCRGRFTLRPLVSCNEELFWTYYKGHDERKFWVARFNPFRLDMPPASIDPPALFPVKTKWSAYVSQGALHVVALENETLPVRLSVWRLEEDGRSWRKQFERSLSERSKCCNYDVVGGGCHPLGLHPHKPEIAFFRCHAGKDENAILCYDDDSTREVELKVFGELAGLPDGHGLRVFQPRVCCWPTPIPRYRELQGVYDGSYSFWFQTQRAKAKTPPLPPSLINCMDRVMKSAFYKGYIQNVTAEATMQMVAAIIQRRKDEIGDENVYSRHRRPRSPVYNDEWDLMRADLEDVEADITSLGKQKEELKQAILRKTSPKLPYPPPGN</sequence>
<evidence type="ECO:0000313" key="3">
    <source>
        <dbReference type="EMBL" id="CAI0546816.1"/>
    </source>
</evidence>
<dbReference type="SUPFAM" id="SSF81383">
    <property type="entry name" value="F-box domain"/>
    <property type="match status" value="1"/>
</dbReference>
<dbReference type="Proteomes" id="UP001154282">
    <property type="component" value="Unassembled WGS sequence"/>
</dbReference>